<feature type="compositionally biased region" description="Basic residues" evidence="1">
    <location>
        <begin position="89"/>
        <end position="98"/>
    </location>
</feature>
<evidence type="ECO:0000313" key="3">
    <source>
        <dbReference type="Proteomes" id="UP001172101"/>
    </source>
</evidence>
<organism evidence="2 3">
    <name type="scientific">Lasiosphaeria miniovina</name>
    <dbReference type="NCBI Taxonomy" id="1954250"/>
    <lineage>
        <taxon>Eukaryota</taxon>
        <taxon>Fungi</taxon>
        <taxon>Dikarya</taxon>
        <taxon>Ascomycota</taxon>
        <taxon>Pezizomycotina</taxon>
        <taxon>Sordariomycetes</taxon>
        <taxon>Sordariomycetidae</taxon>
        <taxon>Sordariales</taxon>
        <taxon>Lasiosphaeriaceae</taxon>
        <taxon>Lasiosphaeria</taxon>
    </lineage>
</organism>
<protein>
    <submittedName>
        <fullName evidence="2">Uncharacterized protein</fullName>
    </submittedName>
</protein>
<dbReference type="Proteomes" id="UP001172101">
    <property type="component" value="Unassembled WGS sequence"/>
</dbReference>
<gene>
    <name evidence="2" type="ORF">B0T26DRAFT_97444</name>
</gene>
<evidence type="ECO:0000313" key="2">
    <source>
        <dbReference type="EMBL" id="KAK0735169.1"/>
    </source>
</evidence>
<proteinExistence type="predicted"/>
<feature type="region of interest" description="Disordered" evidence="1">
    <location>
        <begin position="73"/>
        <end position="112"/>
    </location>
</feature>
<name>A0AA40EB86_9PEZI</name>
<dbReference type="AlphaFoldDB" id="A0AA40EB86"/>
<comment type="caution">
    <text evidence="2">The sequence shown here is derived from an EMBL/GenBank/DDBJ whole genome shotgun (WGS) entry which is preliminary data.</text>
</comment>
<dbReference type="RefSeq" id="XP_060304046.1">
    <property type="nucleotide sequence ID" value="XM_060448174.1"/>
</dbReference>
<keyword evidence="3" id="KW-1185">Reference proteome</keyword>
<dbReference type="EMBL" id="JAUIRO010000001">
    <property type="protein sequence ID" value="KAK0735169.1"/>
    <property type="molecule type" value="Genomic_DNA"/>
</dbReference>
<feature type="compositionally biased region" description="Low complexity" evidence="1">
    <location>
        <begin position="76"/>
        <end position="86"/>
    </location>
</feature>
<evidence type="ECO:0000256" key="1">
    <source>
        <dbReference type="SAM" id="MobiDB-lite"/>
    </source>
</evidence>
<accession>A0AA40EB86</accession>
<sequence>MWQPKRYSLLSLGVSWTEASFLTGRSTPFRGDPDATANTARRSNSPCCPCAAASCAGPVQPWTENLLAPASKLAESRQQSSELQQQTNARRRITRTRSRSSPPILGCGSPAIHSTSPLPTLAGAATIAAVITPSLARGGGGGADVGVRGRHGRFGALASAPRQDRNVLVPRHAGALMTWC</sequence>
<reference evidence="2" key="1">
    <citation type="submission" date="2023-06" db="EMBL/GenBank/DDBJ databases">
        <title>Genome-scale phylogeny and comparative genomics of the fungal order Sordariales.</title>
        <authorList>
            <consortium name="Lawrence Berkeley National Laboratory"/>
            <person name="Hensen N."/>
            <person name="Bonometti L."/>
            <person name="Westerberg I."/>
            <person name="Brannstrom I.O."/>
            <person name="Guillou S."/>
            <person name="Cros-Aarteil S."/>
            <person name="Calhoun S."/>
            <person name="Haridas S."/>
            <person name="Kuo A."/>
            <person name="Mondo S."/>
            <person name="Pangilinan J."/>
            <person name="Riley R."/>
            <person name="LaButti K."/>
            <person name="Andreopoulos B."/>
            <person name="Lipzen A."/>
            <person name="Chen C."/>
            <person name="Yanf M."/>
            <person name="Daum C."/>
            <person name="Ng V."/>
            <person name="Clum A."/>
            <person name="Steindorff A."/>
            <person name="Ohm R."/>
            <person name="Martin F."/>
            <person name="Silar P."/>
            <person name="Natvig D."/>
            <person name="Lalanne C."/>
            <person name="Gautier V."/>
            <person name="Ament-velasquez S.L."/>
            <person name="Kruys A."/>
            <person name="Hutchinson M.I."/>
            <person name="Powell A.J."/>
            <person name="Barry K."/>
            <person name="Miller A.N."/>
            <person name="Grigoriev I.V."/>
            <person name="Debuchy R."/>
            <person name="Gladieux P."/>
            <person name="Thoren M.H."/>
            <person name="Johannesson H."/>
        </authorList>
    </citation>
    <scope>NUCLEOTIDE SEQUENCE</scope>
    <source>
        <strain evidence="2">SMH2392-1A</strain>
    </source>
</reference>
<dbReference type="GeneID" id="85331444"/>